<protein>
    <submittedName>
        <fullName evidence="2">Uncharacterized protein</fullName>
    </submittedName>
</protein>
<accession>A0ABX8GJF2</accession>
<evidence type="ECO:0000256" key="1">
    <source>
        <dbReference type="SAM" id="MobiDB-lite"/>
    </source>
</evidence>
<organism evidence="2 3">
    <name type="scientific">Cellulomonas dongxiuzhuiae</name>
    <dbReference type="NCBI Taxonomy" id="2819979"/>
    <lineage>
        <taxon>Bacteria</taxon>
        <taxon>Bacillati</taxon>
        <taxon>Actinomycetota</taxon>
        <taxon>Actinomycetes</taxon>
        <taxon>Micrococcales</taxon>
        <taxon>Cellulomonadaceae</taxon>
        <taxon>Cellulomonas</taxon>
    </lineage>
</organism>
<proteinExistence type="predicted"/>
<dbReference type="EMBL" id="CP076023">
    <property type="protein sequence ID" value="QWC16140.1"/>
    <property type="molecule type" value="Genomic_DNA"/>
</dbReference>
<evidence type="ECO:0000313" key="3">
    <source>
        <dbReference type="Proteomes" id="UP000679335"/>
    </source>
</evidence>
<reference evidence="2 3" key="1">
    <citation type="submission" date="2021-05" db="EMBL/GenBank/DDBJ databases">
        <title>Novel species in genus Cellulomonas.</title>
        <authorList>
            <person name="Zhang G."/>
        </authorList>
    </citation>
    <scope>NUCLEOTIDE SEQUENCE [LARGE SCALE GENOMIC DNA]</scope>
    <source>
        <strain evidence="3">zg-ZUI157</strain>
    </source>
</reference>
<sequence>MAVYGHNERRSQIGDGKEVHADGCTSTCGALGEYKHITAEAQTWYDPAALRPRIRDGSVAKPDRQLLRTQAAADELAEDAGVVEVTTNSSVAVFVESRMAAHGLRGYVRKVNGGS</sequence>
<dbReference type="RefSeq" id="WP_208196704.1">
    <property type="nucleotide sequence ID" value="NZ_CP076023.1"/>
</dbReference>
<gene>
    <name evidence="2" type="ORF">KKR89_00175</name>
</gene>
<name>A0ABX8GJF2_9CELL</name>
<evidence type="ECO:0000313" key="2">
    <source>
        <dbReference type="EMBL" id="QWC16140.1"/>
    </source>
</evidence>
<keyword evidence="3" id="KW-1185">Reference proteome</keyword>
<feature type="region of interest" description="Disordered" evidence="1">
    <location>
        <begin position="1"/>
        <end position="20"/>
    </location>
</feature>
<dbReference type="Proteomes" id="UP000679335">
    <property type="component" value="Chromosome"/>
</dbReference>